<dbReference type="InterPro" id="IPR013083">
    <property type="entry name" value="Znf_RING/FYVE/PHD"/>
</dbReference>
<accession>A0A1A9VU29</accession>
<evidence type="ECO:0000256" key="3">
    <source>
        <dbReference type="ARBA" id="ARBA00022833"/>
    </source>
</evidence>
<dbReference type="STRING" id="7395.A0A1A9VU29"/>
<evidence type="ECO:0000256" key="5">
    <source>
        <dbReference type="SAM" id="MobiDB-lite"/>
    </source>
</evidence>
<dbReference type="PROSITE" id="PS50089">
    <property type="entry name" value="ZF_RING_2"/>
    <property type="match status" value="1"/>
</dbReference>
<dbReference type="SMART" id="SM00184">
    <property type="entry name" value="RING"/>
    <property type="match status" value="1"/>
</dbReference>
<protein>
    <submittedName>
        <fullName evidence="7">RING-type domain-containing protein</fullName>
    </submittedName>
</protein>
<sequence length="172" mass="19137">MIGKFMLDLEAILGSTSESDSEGRRDSSCSDTRSRSSSSTVSATHSGRYRGYHRKRSGGACRHPRRTDNRNSSSSDMSHNDNNRNHQPLEATVCHTVTMQGSADLVAPEIAHVSSRKEINCGICWESVAGPTTTPCGHVFCRECIRRALRSNRKCPCCKRDVLHKELIRLFI</sequence>
<feature type="region of interest" description="Disordered" evidence="5">
    <location>
        <begin position="16"/>
        <end position="86"/>
    </location>
</feature>
<dbReference type="InterPro" id="IPR001841">
    <property type="entry name" value="Znf_RING"/>
</dbReference>
<organism evidence="7 8">
    <name type="scientific">Glossina austeni</name>
    <name type="common">Savannah tsetse fly</name>
    <dbReference type="NCBI Taxonomy" id="7395"/>
    <lineage>
        <taxon>Eukaryota</taxon>
        <taxon>Metazoa</taxon>
        <taxon>Ecdysozoa</taxon>
        <taxon>Arthropoda</taxon>
        <taxon>Hexapoda</taxon>
        <taxon>Insecta</taxon>
        <taxon>Pterygota</taxon>
        <taxon>Neoptera</taxon>
        <taxon>Endopterygota</taxon>
        <taxon>Diptera</taxon>
        <taxon>Brachycera</taxon>
        <taxon>Muscomorpha</taxon>
        <taxon>Hippoboscoidea</taxon>
        <taxon>Glossinidae</taxon>
        <taxon>Glossina</taxon>
    </lineage>
</organism>
<evidence type="ECO:0000256" key="2">
    <source>
        <dbReference type="ARBA" id="ARBA00022771"/>
    </source>
</evidence>
<keyword evidence="1" id="KW-0479">Metal-binding</keyword>
<dbReference type="Pfam" id="PF13923">
    <property type="entry name" value="zf-C3HC4_2"/>
    <property type="match status" value="1"/>
</dbReference>
<dbReference type="InterPro" id="IPR047134">
    <property type="entry name" value="RNF4"/>
</dbReference>
<dbReference type="GO" id="GO:0008270">
    <property type="term" value="F:zinc ion binding"/>
    <property type="evidence" value="ECO:0007669"/>
    <property type="project" value="UniProtKB-KW"/>
</dbReference>
<feature type="domain" description="RING-type" evidence="6">
    <location>
        <begin position="121"/>
        <end position="159"/>
    </location>
</feature>
<keyword evidence="2 4" id="KW-0863">Zinc-finger</keyword>
<proteinExistence type="predicted"/>
<evidence type="ECO:0000259" key="6">
    <source>
        <dbReference type="PROSITE" id="PS50089"/>
    </source>
</evidence>
<dbReference type="InterPro" id="IPR017907">
    <property type="entry name" value="Znf_RING_CS"/>
</dbReference>
<dbReference type="EnsemblMetazoa" id="GAUT047643-RA">
    <property type="protein sequence ID" value="GAUT047643-PA"/>
    <property type="gene ID" value="GAUT047643"/>
</dbReference>
<name>A0A1A9VU29_GLOAU</name>
<feature type="compositionally biased region" description="Basic and acidic residues" evidence="5">
    <location>
        <begin position="21"/>
        <end position="34"/>
    </location>
</feature>
<keyword evidence="3" id="KW-0862">Zinc</keyword>
<feature type="compositionally biased region" description="Basic residues" evidence="5">
    <location>
        <begin position="47"/>
        <end position="65"/>
    </location>
</feature>
<evidence type="ECO:0000256" key="4">
    <source>
        <dbReference type="PROSITE-ProRule" id="PRU00175"/>
    </source>
</evidence>
<keyword evidence="8" id="KW-1185">Reference proteome</keyword>
<dbReference type="AlphaFoldDB" id="A0A1A9VU29"/>
<dbReference type="GO" id="GO:0045944">
    <property type="term" value="P:positive regulation of transcription by RNA polymerase II"/>
    <property type="evidence" value="ECO:0007669"/>
    <property type="project" value="TreeGrafter"/>
</dbReference>
<dbReference type="Gene3D" id="3.30.40.10">
    <property type="entry name" value="Zinc/RING finger domain, C3HC4 (zinc finger)"/>
    <property type="match status" value="1"/>
</dbReference>
<evidence type="ECO:0000313" key="7">
    <source>
        <dbReference type="EnsemblMetazoa" id="GAUT047643-PA"/>
    </source>
</evidence>
<dbReference type="VEuPathDB" id="VectorBase:GAUT047643"/>
<feature type="compositionally biased region" description="Low complexity" evidence="5">
    <location>
        <begin position="35"/>
        <end position="46"/>
    </location>
</feature>
<dbReference type="Proteomes" id="UP000078200">
    <property type="component" value="Unassembled WGS sequence"/>
</dbReference>
<evidence type="ECO:0000256" key="1">
    <source>
        <dbReference type="ARBA" id="ARBA00022723"/>
    </source>
</evidence>
<dbReference type="PANTHER" id="PTHR23041">
    <property type="entry name" value="RING FINGER DOMAIN-CONTAINING"/>
    <property type="match status" value="1"/>
</dbReference>
<dbReference type="PROSITE" id="PS00518">
    <property type="entry name" value="ZF_RING_1"/>
    <property type="match status" value="1"/>
</dbReference>
<evidence type="ECO:0000313" key="8">
    <source>
        <dbReference type="Proteomes" id="UP000078200"/>
    </source>
</evidence>
<reference evidence="7" key="1">
    <citation type="submission" date="2020-05" db="UniProtKB">
        <authorList>
            <consortium name="EnsemblMetazoa"/>
        </authorList>
    </citation>
    <scope>IDENTIFICATION</scope>
    <source>
        <strain evidence="7">TTRI</strain>
    </source>
</reference>
<dbReference type="PANTHER" id="PTHR23041:SF78">
    <property type="entry name" value="E3 UBIQUITIN-PROTEIN LIGASE RNF4"/>
    <property type="match status" value="1"/>
</dbReference>
<dbReference type="SUPFAM" id="SSF57850">
    <property type="entry name" value="RING/U-box"/>
    <property type="match status" value="1"/>
</dbReference>